<feature type="compositionally biased region" description="Polar residues" evidence="20">
    <location>
        <begin position="44"/>
        <end position="56"/>
    </location>
</feature>
<dbReference type="InterPro" id="IPR000490">
    <property type="entry name" value="Glyco_hydro_17"/>
</dbReference>
<dbReference type="Proteomes" id="UP001202479">
    <property type="component" value="Unassembled WGS sequence"/>
</dbReference>
<evidence type="ECO:0000256" key="3">
    <source>
        <dbReference type="ARBA" id="ARBA00004401"/>
    </source>
</evidence>
<proteinExistence type="inferred from homology"/>
<keyword evidence="9" id="KW-0732">Signal</keyword>
<feature type="region of interest" description="Disordered" evidence="20">
    <location>
        <begin position="257"/>
        <end position="333"/>
    </location>
</feature>
<dbReference type="GO" id="GO:0009986">
    <property type="term" value="C:cell surface"/>
    <property type="evidence" value="ECO:0007669"/>
    <property type="project" value="TreeGrafter"/>
</dbReference>
<keyword evidence="8" id="KW-0964">Secreted</keyword>
<evidence type="ECO:0000256" key="16">
    <source>
        <dbReference type="ARBA" id="ARBA00037649"/>
    </source>
</evidence>
<evidence type="ECO:0000256" key="12">
    <source>
        <dbReference type="ARBA" id="ARBA00023180"/>
    </source>
</evidence>
<dbReference type="EMBL" id="JAHUZD010000028">
    <property type="protein sequence ID" value="KAI3405584.2"/>
    <property type="molecule type" value="Genomic_DNA"/>
</dbReference>
<keyword evidence="12" id="KW-0325">Glycoprotein</keyword>
<dbReference type="InterPro" id="IPR050732">
    <property type="entry name" value="Beta-glucan_modifiers"/>
</dbReference>
<dbReference type="EC" id="3.2.1.39" evidence="5"/>
<dbReference type="GeneID" id="73379219"/>
<feature type="transmembrane region" description="Helical" evidence="21">
    <location>
        <begin position="408"/>
        <end position="434"/>
    </location>
</feature>
<evidence type="ECO:0000256" key="2">
    <source>
        <dbReference type="ARBA" id="ARBA00004191"/>
    </source>
</evidence>
<keyword evidence="7" id="KW-0134">Cell wall</keyword>
<gene>
    <name evidence="22" type="ORF">KGF56_001602</name>
</gene>
<dbReference type="GO" id="GO:0005576">
    <property type="term" value="C:extracellular region"/>
    <property type="evidence" value="ECO:0007669"/>
    <property type="project" value="TreeGrafter"/>
</dbReference>
<evidence type="ECO:0000256" key="7">
    <source>
        <dbReference type="ARBA" id="ARBA00022512"/>
    </source>
</evidence>
<dbReference type="GO" id="GO:0000272">
    <property type="term" value="P:polysaccharide catabolic process"/>
    <property type="evidence" value="ECO:0007669"/>
    <property type="project" value="UniProtKB-KW"/>
</dbReference>
<dbReference type="GO" id="GO:0005886">
    <property type="term" value="C:plasma membrane"/>
    <property type="evidence" value="ECO:0007669"/>
    <property type="project" value="UniProtKB-SubCell"/>
</dbReference>
<evidence type="ECO:0000256" key="11">
    <source>
        <dbReference type="ARBA" id="ARBA00023136"/>
    </source>
</evidence>
<evidence type="ECO:0000256" key="8">
    <source>
        <dbReference type="ARBA" id="ARBA00022525"/>
    </source>
</evidence>
<keyword evidence="13" id="KW-0119">Carbohydrate metabolism</keyword>
<evidence type="ECO:0000256" key="19">
    <source>
        <dbReference type="RuleBase" id="RU004335"/>
    </source>
</evidence>
<accession>A0AAI9SZ35</accession>
<comment type="catalytic activity">
    <reaction evidence="1">
        <text>Hydrolysis of (1-&gt;3)-beta-D-glucosidic linkages in (1-&gt;3)-beta-D-glucans.</text>
        <dbReference type="EC" id="3.2.1.39"/>
    </reaction>
</comment>
<evidence type="ECO:0000256" key="18">
    <source>
        <dbReference type="ARBA" id="ARBA00043078"/>
    </source>
</evidence>
<dbReference type="SUPFAM" id="SSF51445">
    <property type="entry name" value="(Trans)glycosidases"/>
    <property type="match status" value="1"/>
</dbReference>
<keyword evidence="11 21" id="KW-0472">Membrane</keyword>
<feature type="compositionally biased region" description="Polar residues" evidence="20">
    <location>
        <begin position="266"/>
        <end position="277"/>
    </location>
</feature>
<dbReference type="RefSeq" id="XP_049181329.1">
    <property type="nucleotide sequence ID" value="XM_049322743.1"/>
</dbReference>
<evidence type="ECO:0000256" key="6">
    <source>
        <dbReference type="ARBA" id="ARBA00022475"/>
    </source>
</evidence>
<dbReference type="PANTHER" id="PTHR16631">
    <property type="entry name" value="GLUCAN 1,3-BETA-GLUCOSIDASE"/>
    <property type="match status" value="1"/>
</dbReference>
<comment type="caution">
    <text evidence="22">The sequence shown here is derived from an EMBL/GenBank/DDBJ whole genome shotgun (WGS) entry which is preliminary data.</text>
</comment>
<keyword evidence="21" id="KW-0812">Transmembrane</keyword>
<keyword evidence="10" id="KW-0378">Hydrolase</keyword>
<evidence type="ECO:0000256" key="1">
    <source>
        <dbReference type="ARBA" id="ARBA00000382"/>
    </source>
</evidence>
<feature type="region of interest" description="Disordered" evidence="20">
    <location>
        <begin position="197"/>
        <end position="229"/>
    </location>
</feature>
<dbReference type="GO" id="GO:0009277">
    <property type="term" value="C:fungal-type cell wall"/>
    <property type="evidence" value="ECO:0007669"/>
    <property type="project" value="UniProtKB-ARBA"/>
</dbReference>
<dbReference type="PANTHER" id="PTHR16631:SF17">
    <property type="entry name" value="GLUCAN ENDO-1,3-BETA-GLUCOSIDASE BTGC"/>
    <property type="match status" value="1"/>
</dbReference>
<protein>
    <recommendedName>
        <fullName evidence="5">glucan endo-1,3-beta-D-glucosidase</fullName>
        <ecNumber evidence="5">3.2.1.39</ecNumber>
    </recommendedName>
    <alternativeName>
        <fullName evidence="18">Endo-1,3-beta-glucanase btgC</fullName>
    </alternativeName>
    <alternativeName>
        <fullName evidence="17">Laminarinase btgC</fullName>
    </alternativeName>
</protein>
<feature type="compositionally biased region" description="Basic and acidic residues" evidence="20">
    <location>
        <begin position="25"/>
        <end position="43"/>
    </location>
</feature>
<feature type="compositionally biased region" description="Low complexity" evidence="20">
    <location>
        <begin position="290"/>
        <end position="328"/>
    </location>
</feature>
<sequence>MRRSRPISKRAATMSNVYASDAIEPSDKAGKDERKSSAAETEKSNNPYKLTRSNSVHVFMEYGSGGAKDENEGNDKEREEGVTPPPLDYSRQRNTSRAQGGNDRQNSAQDGNHRQNSAQNLPSSKKSYDDESSAKRGTGIIKERPLSRRSNRLSSRGDQATTNSRDELVRTTSHPSIERISTPRSYRQSIKQIIIPSTIDNENVQTPDSREMKENASENSLSPGALLPFNTNNDFEHDLKFTDEDCKTGGSRRDATVIFKKKETSGSEGTARNSNYNKEPVKPGKIIRINNNNNDSDNNNNNNDNNDNNNNNNNNDNNNNNNNNDNNNKIFNNYKDSTDYNIIDDVQGWGDATTEKITTDHSTEGEQEKIGYDIYDSGHRTPLEYHDYGSFTSPTPRRKCFDLCSRKSFIITIVTLIMVVVLLLGSSVPVMYILSKGTQESVDKYFQDPKHKSFLNELYHKYIVQKNAKESVFGASTNSVEGLSAETKGDTEVVELMSVVSNVLFNGIAYSPMNAMEPFCGFSRRDAMLDLAKLSTVTTKIRTYGMQCKQVELILDAIDHMNLNMTVAMGVWIGPNNTVNKQQMDMMKKVIAAHPDPSRVINSIYIGNEVLFREDKSKEELIAYIRDAKSFLELMHVSNIPVGTSEIGSLIDSKLLEACDIIGANIHPFFGGVSVEEATSWTLQFLDYQIQPYNEKFATPIVITEIGWPSGGGRYKQAIANVDNVKYFIRDFLCTLRETAIDYYFFEGFDEPWKEIFWEANQKWETQWGIFNKDRSNKFPLQYMGCT</sequence>
<dbReference type="AlphaFoldDB" id="A0AAI9SZ35"/>
<evidence type="ECO:0000256" key="21">
    <source>
        <dbReference type="SAM" id="Phobius"/>
    </source>
</evidence>
<comment type="function">
    <text evidence="16">Glucanases play a role in cell expansion during growth, in cell-cell fusion during mating, and in spore release during sporulation. This enzyme may be involved in beta-glucan degradation. Active on laminarin and lichenan.</text>
</comment>
<keyword evidence="23" id="KW-1185">Reference proteome</keyword>
<feature type="compositionally biased region" description="Basic and acidic residues" evidence="20">
    <location>
        <begin position="67"/>
        <end position="81"/>
    </location>
</feature>
<keyword evidence="15" id="KW-0624">Polysaccharide degradation</keyword>
<evidence type="ECO:0000256" key="10">
    <source>
        <dbReference type="ARBA" id="ARBA00022801"/>
    </source>
</evidence>
<name>A0AAI9SZ35_9ASCO</name>
<feature type="compositionally biased region" description="Polar residues" evidence="20">
    <location>
        <begin position="198"/>
        <end position="207"/>
    </location>
</feature>
<feature type="compositionally biased region" description="Polar residues" evidence="20">
    <location>
        <begin position="92"/>
        <end position="125"/>
    </location>
</feature>
<comment type="similarity">
    <text evidence="4 19">Belongs to the glycosyl hydrolase 17 family.</text>
</comment>
<evidence type="ECO:0000313" key="23">
    <source>
        <dbReference type="Proteomes" id="UP001202479"/>
    </source>
</evidence>
<comment type="subcellular location">
    <subcellularLocation>
        <location evidence="3">Cell membrane</location>
        <topology evidence="3">Single-pass type II membrane protein</topology>
    </subcellularLocation>
    <subcellularLocation>
        <location evidence="2">Secreted</location>
        <location evidence="2">Cell wall</location>
    </subcellularLocation>
</comment>
<keyword evidence="14" id="KW-0961">Cell wall biogenesis/degradation</keyword>
<evidence type="ECO:0000256" key="20">
    <source>
        <dbReference type="SAM" id="MobiDB-lite"/>
    </source>
</evidence>
<evidence type="ECO:0000256" key="14">
    <source>
        <dbReference type="ARBA" id="ARBA00023316"/>
    </source>
</evidence>
<dbReference type="GO" id="GO:0042973">
    <property type="term" value="F:glucan endo-1,3-beta-D-glucosidase activity"/>
    <property type="evidence" value="ECO:0007669"/>
    <property type="project" value="UniProtKB-EC"/>
</dbReference>
<keyword evidence="21" id="KW-1133">Transmembrane helix</keyword>
<keyword evidence="6" id="KW-1003">Cell membrane</keyword>
<reference evidence="22" key="1">
    <citation type="journal article" date="2022" name="DNA Res.">
        <title>Genome analysis of five recently described species of the CUG-Ser clade uncovers Candida theae as a new hybrid lineage with pathogenic potential in the Candida parapsilosis species complex.</title>
        <authorList>
            <person name="Mixao V."/>
            <person name="Del Olmo V."/>
            <person name="Hegedusova E."/>
            <person name="Saus E."/>
            <person name="Pryszcz L."/>
            <person name="Cillingova A."/>
            <person name="Nosek J."/>
            <person name="Gabaldon T."/>
        </authorList>
    </citation>
    <scope>NUCLEOTIDE SEQUENCE</scope>
    <source>
        <strain evidence="22">CBS 10844</strain>
    </source>
</reference>
<evidence type="ECO:0000256" key="13">
    <source>
        <dbReference type="ARBA" id="ARBA00023277"/>
    </source>
</evidence>
<dbReference type="Pfam" id="PF00332">
    <property type="entry name" value="Glyco_hydro_17"/>
    <property type="match status" value="1"/>
</dbReference>
<dbReference type="Gene3D" id="3.20.20.80">
    <property type="entry name" value="Glycosidases"/>
    <property type="match status" value="1"/>
</dbReference>
<evidence type="ECO:0000256" key="17">
    <source>
        <dbReference type="ARBA" id="ARBA00042373"/>
    </source>
</evidence>
<evidence type="ECO:0000256" key="9">
    <source>
        <dbReference type="ARBA" id="ARBA00022729"/>
    </source>
</evidence>
<dbReference type="GO" id="GO:0071555">
    <property type="term" value="P:cell wall organization"/>
    <property type="evidence" value="ECO:0007669"/>
    <property type="project" value="UniProtKB-KW"/>
</dbReference>
<evidence type="ECO:0000313" key="22">
    <source>
        <dbReference type="EMBL" id="KAI3405584.2"/>
    </source>
</evidence>
<evidence type="ECO:0000256" key="4">
    <source>
        <dbReference type="ARBA" id="ARBA00008773"/>
    </source>
</evidence>
<feature type="region of interest" description="Disordered" evidence="20">
    <location>
        <begin position="1"/>
        <end position="185"/>
    </location>
</feature>
<dbReference type="InterPro" id="IPR017853">
    <property type="entry name" value="GH"/>
</dbReference>
<organism evidence="22 23">
    <name type="scientific">Candida oxycetoniae</name>
    <dbReference type="NCBI Taxonomy" id="497107"/>
    <lineage>
        <taxon>Eukaryota</taxon>
        <taxon>Fungi</taxon>
        <taxon>Dikarya</taxon>
        <taxon>Ascomycota</taxon>
        <taxon>Saccharomycotina</taxon>
        <taxon>Pichiomycetes</taxon>
        <taxon>Debaryomycetaceae</taxon>
        <taxon>Candida/Lodderomyces clade</taxon>
        <taxon>Candida</taxon>
    </lineage>
</organism>
<evidence type="ECO:0000256" key="15">
    <source>
        <dbReference type="ARBA" id="ARBA00023326"/>
    </source>
</evidence>
<evidence type="ECO:0000256" key="5">
    <source>
        <dbReference type="ARBA" id="ARBA00012780"/>
    </source>
</evidence>